<name>A0A3M3XXQ3_PSEFL</name>
<sequence>MRPKAPLYLYHPLEYHEVNHAPPLLLRQVDKRHFGCSAMVENGPLGRTIGMD</sequence>
<reference evidence="1 2" key="1">
    <citation type="submission" date="2018-06" db="EMBL/GenBank/DDBJ databases">
        <authorList>
            <consortium name="Pathogen Informatics"/>
            <person name="Doyle S."/>
        </authorList>
    </citation>
    <scope>NUCLEOTIDE SEQUENCE [LARGE SCALE GENOMIC DNA]</scope>
    <source>
        <strain evidence="1 2">NCTC10038</strain>
    </source>
</reference>
<gene>
    <name evidence="1" type="ORF">NCTC10038_02642</name>
</gene>
<dbReference type="Proteomes" id="UP000248640">
    <property type="component" value="Chromosome 1"/>
</dbReference>
<dbReference type="GeneID" id="61639941"/>
<evidence type="ECO:0000313" key="1">
    <source>
        <dbReference type="EMBL" id="SQF91219.1"/>
    </source>
</evidence>
<accession>A0A3M3XXQ3</accession>
<organism evidence="1 2">
    <name type="scientific">Pseudomonas fluorescens</name>
    <dbReference type="NCBI Taxonomy" id="294"/>
    <lineage>
        <taxon>Bacteria</taxon>
        <taxon>Pseudomonadati</taxon>
        <taxon>Pseudomonadota</taxon>
        <taxon>Gammaproteobacteria</taxon>
        <taxon>Pseudomonadales</taxon>
        <taxon>Pseudomonadaceae</taxon>
        <taxon>Pseudomonas</taxon>
    </lineage>
</organism>
<proteinExistence type="predicted"/>
<dbReference type="RefSeq" id="WP_155512287.1">
    <property type="nucleotide sequence ID" value="NZ_CBCRXZ010000010.1"/>
</dbReference>
<dbReference type="AlphaFoldDB" id="A0A3M3XXQ3"/>
<protein>
    <submittedName>
        <fullName evidence="1">Uncharacterized protein</fullName>
    </submittedName>
</protein>
<evidence type="ECO:0000313" key="2">
    <source>
        <dbReference type="Proteomes" id="UP000248640"/>
    </source>
</evidence>
<dbReference type="EMBL" id="LS483372">
    <property type="protein sequence ID" value="SQF91219.1"/>
    <property type="molecule type" value="Genomic_DNA"/>
</dbReference>